<feature type="transmembrane region" description="Helical" evidence="1">
    <location>
        <begin position="168"/>
        <end position="192"/>
    </location>
</feature>
<keyword evidence="1" id="KW-1133">Transmembrane helix</keyword>
<evidence type="ECO:0000313" key="2">
    <source>
        <dbReference type="Proteomes" id="UP000515204"/>
    </source>
</evidence>
<organism evidence="2 3">
    <name type="scientific">Dinoponera quadriceps</name>
    <name type="common">South American ant</name>
    <dbReference type="NCBI Taxonomy" id="609295"/>
    <lineage>
        <taxon>Eukaryota</taxon>
        <taxon>Metazoa</taxon>
        <taxon>Ecdysozoa</taxon>
        <taxon>Arthropoda</taxon>
        <taxon>Hexapoda</taxon>
        <taxon>Insecta</taxon>
        <taxon>Pterygota</taxon>
        <taxon>Neoptera</taxon>
        <taxon>Endopterygota</taxon>
        <taxon>Hymenoptera</taxon>
        <taxon>Apocrita</taxon>
        <taxon>Aculeata</taxon>
        <taxon>Formicoidea</taxon>
        <taxon>Formicidae</taxon>
        <taxon>Ponerinae</taxon>
        <taxon>Ponerini</taxon>
        <taxon>Dinoponera</taxon>
    </lineage>
</organism>
<dbReference type="Proteomes" id="UP000515204">
    <property type="component" value="Unplaced"/>
</dbReference>
<dbReference type="GO" id="GO:0016020">
    <property type="term" value="C:membrane"/>
    <property type="evidence" value="ECO:0007669"/>
    <property type="project" value="InterPro"/>
</dbReference>
<dbReference type="InterPro" id="IPR000462">
    <property type="entry name" value="CDP-OH_P_trans"/>
</dbReference>
<name>A0A6P3X6I6_DINQU</name>
<feature type="transmembrane region" description="Helical" evidence="1">
    <location>
        <begin position="287"/>
        <end position="313"/>
    </location>
</feature>
<dbReference type="GeneID" id="106744003"/>
<feature type="transmembrane region" description="Helical" evidence="1">
    <location>
        <begin position="325"/>
        <end position="344"/>
    </location>
</feature>
<dbReference type="OrthoDB" id="10253254at2759"/>
<evidence type="ECO:0000313" key="3">
    <source>
        <dbReference type="RefSeq" id="XP_014473867.1"/>
    </source>
</evidence>
<dbReference type="Pfam" id="PF01066">
    <property type="entry name" value="CDP-OH_P_transf"/>
    <property type="match status" value="1"/>
</dbReference>
<evidence type="ECO:0000256" key="1">
    <source>
        <dbReference type="SAM" id="Phobius"/>
    </source>
</evidence>
<dbReference type="KEGG" id="dqu:106744003"/>
<dbReference type="GO" id="GO:0016780">
    <property type="term" value="F:phosphotransferase activity, for other substituted phosphate groups"/>
    <property type="evidence" value="ECO:0007669"/>
    <property type="project" value="InterPro"/>
</dbReference>
<keyword evidence="2" id="KW-1185">Reference proteome</keyword>
<reference evidence="3" key="1">
    <citation type="submission" date="2025-08" db="UniProtKB">
        <authorList>
            <consortium name="RefSeq"/>
        </authorList>
    </citation>
    <scope>IDENTIFICATION</scope>
</reference>
<dbReference type="GO" id="GO:0008654">
    <property type="term" value="P:phospholipid biosynthetic process"/>
    <property type="evidence" value="ECO:0007669"/>
    <property type="project" value="InterPro"/>
</dbReference>
<gene>
    <name evidence="3" type="primary">LOC106744003</name>
</gene>
<feature type="transmembrane region" description="Helical" evidence="1">
    <location>
        <begin position="110"/>
        <end position="130"/>
    </location>
</feature>
<dbReference type="InterPro" id="IPR043130">
    <property type="entry name" value="CDP-OH_PTrfase_TM_dom"/>
</dbReference>
<accession>A0A6P3X6I6</accession>
<keyword evidence="1" id="KW-0472">Membrane</keyword>
<dbReference type="CTD" id="37782"/>
<keyword evidence="1" id="KW-0812">Transmembrane</keyword>
<proteinExistence type="predicted"/>
<protein>
    <submittedName>
        <fullName evidence="3">Ceramide phosphoethanolamine synthase</fullName>
    </submittedName>
</protein>
<dbReference type="Gene3D" id="1.20.120.1760">
    <property type="match status" value="1"/>
</dbReference>
<sequence length="369" mass="42037">MLCSPAFTNRACLALLLLSLLYFLGMDLLLYLRTQNYDVRPRTNNDTRQTGAAYHSPILCELDPICMVTVKALMLDHPNHFILSPLASLVDHLLGISHCWTWLSPNAISAFHVLVAVIGARFVTRSSLAYRRLGLLLFQVRAWLDNLDGHVARQRRNIEGERSDVGSIGYLVDGVADGLGCIALVVAVFFLLKRNTNRRAGYERLSASRKLIASSQRDNGGLSSKISFWNSPLYHVLLVGVHFLLTSAAWNRYISVYQDLLETDDRPPLVTKEQFYAKQTAVLRSPLFWAVALGWKMLNFHAVMDYMQLAIFLDRIWEYIRLVRWPAYVILLLLMFISELHYLHVYTYVQSIPPVTNVYTFLVNTLAAQ</sequence>
<dbReference type="AlphaFoldDB" id="A0A6P3X6I6"/>
<dbReference type="RefSeq" id="XP_014473867.1">
    <property type="nucleotide sequence ID" value="XM_014618381.1"/>
</dbReference>
<feature type="transmembrane region" description="Helical" evidence="1">
    <location>
        <begin position="12"/>
        <end position="32"/>
    </location>
</feature>